<dbReference type="InterPro" id="IPR028098">
    <property type="entry name" value="Glyco_trans_4-like_N"/>
</dbReference>
<dbReference type="GeneID" id="10393707"/>
<dbReference type="GO" id="GO:0016740">
    <property type="term" value="F:transferase activity"/>
    <property type="evidence" value="ECO:0007669"/>
    <property type="project" value="UniProtKB-KW"/>
</dbReference>
<dbReference type="KEGG" id="ave:Arcve_0610"/>
<dbReference type="STRING" id="693661.Arcve_0610"/>
<dbReference type="Pfam" id="PF13692">
    <property type="entry name" value="Glyco_trans_1_4"/>
    <property type="match status" value="1"/>
</dbReference>
<evidence type="ECO:0000313" key="2">
    <source>
        <dbReference type="EMBL" id="AEA46631.1"/>
    </source>
</evidence>
<dbReference type="SUPFAM" id="SSF53756">
    <property type="entry name" value="UDP-Glycosyltransferase/glycogen phosphorylase"/>
    <property type="match status" value="1"/>
</dbReference>
<keyword evidence="2" id="KW-0808">Transferase</keyword>
<proteinExistence type="predicted"/>
<dbReference type="HOGENOM" id="CLU_679004_0_0_2"/>
<dbReference type="AlphaFoldDB" id="F2KQR9"/>
<feature type="domain" description="Glycosyltransferase subfamily 4-like N-terminal" evidence="1">
    <location>
        <begin position="20"/>
        <end position="176"/>
    </location>
</feature>
<dbReference type="RefSeq" id="WP_013683305.1">
    <property type="nucleotide sequence ID" value="NC_015320.1"/>
</dbReference>
<sequence>MEHSIKKVGLVSRYPPVHCGVAEYTKMVVSALRSLNPRLEVYVFSTDEAGNEAWQDELGVHVIPCYPRFASDYSMLLNALSEVSVDVLHLQHEYGIYGMGREVINALSKAKEEGLAKKTVVTMHTVDHPYTERKDTLKFQASLNSVDAVIVHSPLQEFELQIQGVEAPRLHRIPHGTLINPYLCYTRSYLAKSLGLQDEFSGVVLAVPGFLRRDKGIDVLLDALEMLRDMRFTLLIAGESKDPKVHDLVSASTSAKTIIMEKYLSSDEILRVVALADAIVLPYRDRHGAYAVSGILHLSMGGLKPIVGSRTPRLVELYQFAPRLTVPPGEPGELARKIAWLVENYDYAVAYMTELYGYAARTQWIRMAHRHLKLYQNLLTCSSI</sequence>
<evidence type="ECO:0000259" key="1">
    <source>
        <dbReference type="Pfam" id="PF13439"/>
    </source>
</evidence>
<evidence type="ECO:0000313" key="3">
    <source>
        <dbReference type="Proteomes" id="UP000008136"/>
    </source>
</evidence>
<dbReference type="Gene3D" id="3.40.50.2000">
    <property type="entry name" value="Glycogen Phosphorylase B"/>
    <property type="match status" value="2"/>
</dbReference>
<name>F2KQR9_ARCVS</name>
<keyword evidence="3" id="KW-1185">Reference proteome</keyword>
<dbReference type="Pfam" id="PF13439">
    <property type="entry name" value="Glyco_transf_4"/>
    <property type="match status" value="1"/>
</dbReference>
<dbReference type="PANTHER" id="PTHR12526">
    <property type="entry name" value="GLYCOSYLTRANSFERASE"/>
    <property type="match status" value="1"/>
</dbReference>
<reference evidence="2 3" key="1">
    <citation type="submission" date="2011-03" db="EMBL/GenBank/DDBJ databases">
        <title>The complete genome of Archaeoglobus veneficus SNP6.</title>
        <authorList>
            <consortium name="US DOE Joint Genome Institute (JGI-PGF)"/>
            <person name="Lucas S."/>
            <person name="Copeland A."/>
            <person name="Lapidus A."/>
            <person name="Bruce D."/>
            <person name="Goodwin L."/>
            <person name="Pitluck S."/>
            <person name="Kyrpides N."/>
            <person name="Mavromatis K."/>
            <person name="Pagani I."/>
            <person name="Ivanova N."/>
            <person name="Mikhailova N."/>
            <person name="Lu M."/>
            <person name="Detter J.C."/>
            <person name="Tapia R."/>
            <person name="Han C."/>
            <person name="Land M."/>
            <person name="Hauser L."/>
            <person name="Markowitz V."/>
            <person name="Cheng J.-F."/>
            <person name="Hugenholtz P."/>
            <person name="Woyke T."/>
            <person name="Wu D."/>
            <person name="Spring S."/>
            <person name="Brambilla E."/>
            <person name="Klenk H.-P."/>
            <person name="Eisen J.A."/>
        </authorList>
    </citation>
    <scope>NUCLEOTIDE SEQUENCE [LARGE SCALE GENOMIC DNA]</scope>
    <source>
        <strain>SNP6</strain>
    </source>
</reference>
<dbReference type="Proteomes" id="UP000008136">
    <property type="component" value="Chromosome"/>
</dbReference>
<dbReference type="EMBL" id="CP002588">
    <property type="protein sequence ID" value="AEA46631.1"/>
    <property type="molecule type" value="Genomic_DNA"/>
</dbReference>
<dbReference type="eggNOG" id="arCOG01414">
    <property type="taxonomic scope" value="Archaea"/>
</dbReference>
<protein>
    <submittedName>
        <fullName evidence="2">Glycosyl transferase group 1</fullName>
    </submittedName>
</protein>
<gene>
    <name evidence="2" type="ordered locus">Arcve_0610</name>
</gene>
<organism evidence="2 3">
    <name type="scientific">Archaeoglobus veneficus (strain DSM 11195 / SNP6)</name>
    <dbReference type="NCBI Taxonomy" id="693661"/>
    <lineage>
        <taxon>Archaea</taxon>
        <taxon>Methanobacteriati</taxon>
        <taxon>Methanobacteriota</taxon>
        <taxon>Archaeoglobi</taxon>
        <taxon>Archaeoglobales</taxon>
        <taxon>Archaeoglobaceae</taxon>
        <taxon>Archaeoglobus</taxon>
    </lineage>
</organism>
<accession>F2KQR9</accession>